<keyword evidence="4" id="KW-1185">Reference proteome</keyword>
<evidence type="ECO:0000313" key="3">
    <source>
        <dbReference type="EMBL" id="KAG8183669.1"/>
    </source>
</evidence>
<keyword evidence="2" id="KW-0812">Transmembrane</keyword>
<feature type="compositionally biased region" description="Polar residues" evidence="1">
    <location>
        <begin position="45"/>
        <end position="63"/>
    </location>
</feature>
<keyword evidence="2" id="KW-0472">Membrane</keyword>
<reference evidence="3 4" key="1">
    <citation type="journal article" date="2022" name="Nat. Ecol. Evol.">
        <title>A masculinizing supergene underlies an exaggerated male reproductive morph in a spider.</title>
        <authorList>
            <person name="Hendrickx F."/>
            <person name="De Corte Z."/>
            <person name="Sonet G."/>
            <person name="Van Belleghem S.M."/>
            <person name="Kostlbacher S."/>
            <person name="Vangestel C."/>
        </authorList>
    </citation>
    <scope>NUCLEOTIDE SEQUENCE [LARGE SCALE GENOMIC DNA]</scope>
    <source>
        <strain evidence="3">W744_W776</strain>
    </source>
</reference>
<feature type="compositionally biased region" description="Basic and acidic residues" evidence="1">
    <location>
        <begin position="30"/>
        <end position="40"/>
    </location>
</feature>
<dbReference type="Proteomes" id="UP000827092">
    <property type="component" value="Unassembled WGS sequence"/>
</dbReference>
<keyword evidence="2" id="KW-1133">Transmembrane helix</keyword>
<feature type="transmembrane region" description="Helical" evidence="2">
    <location>
        <begin position="243"/>
        <end position="266"/>
    </location>
</feature>
<dbReference type="Pfam" id="PF14800">
    <property type="entry name" value="DUF4481"/>
    <property type="match status" value="1"/>
</dbReference>
<evidence type="ECO:0000313" key="4">
    <source>
        <dbReference type="Proteomes" id="UP000827092"/>
    </source>
</evidence>
<dbReference type="AlphaFoldDB" id="A0AAV6UIS5"/>
<sequence length="447" mass="50352">MDPNLDKSNISETSNPASERGRSPVQSWIRFEDEERREESVATIVPTQTIQVDSVLNTSQELSQADLDSPDARERSSSPPQLGRASPKSALAPPPPVSRPIKKAPSEVPSNRSSSPPDLAGDNGHSVMQNIPLSETVVHQRHANHHGITQGFNNGDVIVTLLPVNQKFPWITKAEFKPELVPEELMAQGLTLTVEDYVMTMQVLVNDVRFNMYNVCYKRVLILWIMLGFIILLSLLFSGVRGLALFGGGIVWLIVNAVGIFVCMWLKIKLYRMLEQCMASVNALMFKHKILLGLDDRGKISCHKVNLIFVYFDVSYCIKYLKDMLENEEKLTIQEAPAPKTTQSGFDQSRMDIDTSDIIITGSNSTRVSQKEKYAEKLFVRYSQRWVKEFVRKRLDLRLPLHPDGTLETGPPAPPRHCATARCPCQFIEEHLRFKPTATCSVKDLFT</sequence>
<comment type="caution">
    <text evidence="3">The sequence shown here is derived from an EMBL/GenBank/DDBJ whole genome shotgun (WGS) entry which is preliminary data.</text>
</comment>
<proteinExistence type="predicted"/>
<organism evidence="3 4">
    <name type="scientific">Oedothorax gibbosus</name>
    <dbReference type="NCBI Taxonomy" id="931172"/>
    <lineage>
        <taxon>Eukaryota</taxon>
        <taxon>Metazoa</taxon>
        <taxon>Ecdysozoa</taxon>
        <taxon>Arthropoda</taxon>
        <taxon>Chelicerata</taxon>
        <taxon>Arachnida</taxon>
        <taxon>Araneae</taxon>
        <taxon>Araneomorphae</taxon>
        <taxon>Entelegynae</taxon>
        <taxon>Araneoidea</taxon>
        <taxon>Linyphiidae</taxon>
        <taxon>Erigoninae</taxon>
        <taxon>Oedothorax</taxon>
    </lineage>
</organism>
<feature type="transmembrane region" description="Helical" evidence="2">
    <location>
        <begin position="220"/>
        <end position="237"/>
    </location>
</feature>
<dbReference type="EMBL" id="JAFNEN010000411">
    <property type="protein sequence ID" value="KAG8183669.1"/>
    <property type="molecule type" value="Genomic_DNA"/>
</dbReference>
<gene>
    <name evidence="3" type="ORF">JTE90_010142</name>
</gene>
<feature type="region of interest" description="Disordered" evidence="1">
    <location>
        <begin position="1"/>
        <end position="127"/>
    </location>
</feature>
<dbReference type="PANTHER" id="PTHR31193">
    <property type="entry name" value="TRANSMEMBRANE PROTEIN C9ORF91"/>
    <property type="match status" value="1"/>
</dbReference>
<feature type="compositionally biased region" description="Polar residues" evidence="1">
    <location>
        <begin position="1"/>
        <end position="17"/>
    </location>
</feature>
<dbReference type="PANTHER" id="PTHR31193:SF1">
    <property type="entry name" value="TRANSMEMBRANE PROTEIN 268"/>
    <property type="match status" value="1"/>
</dbReference>
<dbReference type="InterPro" id="IPR028054">
    <property type="entry name" value="DUF4481"/>
</dbReference>
<evidence type="ECO:0008006" key="5">
    <source>
        <dbReference type="Google" id="ProtNLM"/>
    </source>
</evidence>
<protein>
    <recommendedName>
        <fullName evidence="5">Transmembrane protein 268</fullName>
    </recommendedName>
</protein>
<accession>A0AAV6UIS5</accession>
<evidence type="ECO:0000256" key="2">
    <source>
        <dbReference type="SAM" id="Phobius"/>
    </source>
</evidence>
<name>A0AAV6UIS5_9ARAC</name>
<evidence type="ECO:0000256" key="1">
    <source>
        <dbReference type="SAM" id="MobiDB-lite"/>
    </source>
</evidence>